<evidence type="ECO:0000313" key="11">
    <source>
        <dbReference type="Proteomes" id="UP001530293"/>
    </source>
</evidence>
<keyword evidence="11" id="KW-1185">Reference proteome</keyword>
<accession>A0ABD3LWS6</accession>
<dbReference type="PROSITE" id="PS00022">
    <property type="entry name" value="EGF_1"/>
    <property type="match status" value="7"/>
</dbReference>
<proteinExistence type="predicted"/>
<dbReference type="InterPro" id="IPR036609">
    <property type="entry name" value="LCCL_sf"/>
</dbReference>
<feature type="domain" description="EGF-like" evidence="8">
    <location>
        <begin position="931"/>
        <end position="963"/>
    </location>
</feature>
<feature type="disulfide bond" evidence="4">
    <location>
        <begin position="808"/>
        <end position="818"/>
    </location>
</feature>
<feature type="repeat" description="NHL" evidence="5">
    <location>
        <begin position="256"/>
        <end position="298"/>
    </location>
</feature>
<evidence type="ECO:0000256" key="1">
    <source>
        <dbReference type="ARBA" id="ARBA00022729"/>
    </source>
</evidence>
<dbReference type="PANTHER" id="PTHR14949">
    <property type="entry name" value="EGF-LIKE-DOMAIN, MULTIPLE 7, 8"/>
    <property type="match status" value="1"/>
</dbReference>
<dbReference type="SUPFAM" id="SSF63829">
    <property type="entry name" value="Calcium-dependent phosphotriesterase"/>
    <property type="match status" value="1"/>
</dbReference>
<evidence type="ECO:0000256" key="7">
    <source>
        <dbReference type="SAM" id="SignalP"/>
    </source>
</evidence>
<organism evidence="10 11">
    <name type="scientific">Discostella pseudostelligera</name>
    <dbReference type="NCBI Taxonomy" id="259834"/>
    <lineage>
        <taxon>Eukaryota</taxon>
        <taxon>Sar</taxon>
        <taxon>Stramenopiles</taxon>
        <taxon>Ochrophyta</taxon>
        <taxon>Bacillariophyta</taxon>
        <taxon>Coscinodiscophyceae</taxon>
        <taxon>Thalassiosirophycidae</taxon>
        <taxon>Stephanodiscales</taxon>
        <taxon>Stephanodiscaceae</taxon>
        <taxon>Discostella</taxon>
    </lineage>
</organism>
<dbReference type="PANTHER" id="PTHR14949:SF56">
    <property type="entry name" value="EGF-LIKE-DOMAIN, MULTIPLE 7"/>
    <property type="match status" value="1"/>
</dbReference>
<evidence type="ECO:0000256" key="4">
    <source>
        <dbReference type="PROSITE-ProRule" id="PRU00076"/>
    </source>
</evidence>
<feature type="disulfide bond" evidence="4">
    <location>
        <begin position="1446"/>
        <end position="1455"/>
    </location>
</feature>
<dbReference type="InterPro" id="IPR004043">
    <property type="entry name" value="LCCL"/>
</dbReference>
<feature type="domain" description="EGF-like" evidence="8">
    <location>
        <begin position="1424"/>
        <end position="1456"/>
    </location>
</feature>
<dbReference type="Pfam" id="PF25024">
    <property type="entry name" value="EGF_TEN"/>
    <property type="match status" value="1"/>
</dbReference>
<feature type="disulfide bond" evidence="4">
    <location>
        <begin position="1428"/>
        <end position="1438"/>
    </location>
</feature>
<dbReference type="Gene3D" id="2.170.130.20">
    <property type="entry name" value="LCCL-like domain"/>
    <property type="match status" value="1"/>
</dbReference>
<dbReference type="PROSITE" id="PS01186">
    <property type="entry name" value="EGF_2"/>
    <property type="match status" value="7"/>
</dbReference>
<feature type="domain" description="LCCL" evidence="9">
    <location>
        <begin position="633"/>
        <end position="708"/>
    </location>
</feature>
<dbReference type="Proteomes" id="UP001530293">
    <property type="component" value="Unassembled WGS sequence"/>
</dbReference>
<gene>
    <name evidence="10" type="ORF">ACHAWU_007150</name>
</gene>
<dbReference type="Pfam" id="PF01436">
    <property type="entry name" value="NHL"/>
    <property type="match status" value="1"/>
</dbReference>
<keyword evidence="2" id="KW-0677">Repeat</keyword>
<feature type="domain" description="EGF-like" evidence="8">
    <location>
        <begin position="804"/>
        <end position="836"/>
    </location>
</feature>
<evidence type="ECO:0000259" key="9">
    <source>
        <dbReference type="PROSITE" id="PS50820"/>
    </source>
</evidence>
<dbReference type="SMART" id="SM00181">
    <property type="entry name" value="EGF"/>
    <property type="match status" value="10"/>
</dbReference>
<evidence type="ECO:0000313" key="10">
    <source>
        <dbReference type="EMBL" id="KAL3756199.1"/>
    </source>
</evidence>
<feature type="disulfide bond" evidence="4">
    <location>
        <begin position="826"/>
        <end position="835"/>
    </location>
</feature>
<evidence type="ECO:0000256" key="2">
    <source>
        <dbReference type="ARBA" id="ARBA00022737"/>
    </source>
</evidence>
<dbReference type="PROSITE" id="PS50026">
    <property type="entry name" value="EGF_3"/>
    <property type="match status" value="3"/>
</dbReference>
<evidence type="ECO:0000256" key="5">
    <source>
        <dbReference type="PROSITE-ProRule" id="PRU00504"/>
    </source>
</evidence>
<comment type="caution">
    <text evidence="10">The sequence shown here is derived from an EMBL/GenBank/DDBJ whole genome shotgun (WGS) entry which is preliminary data.</text>
</comment>
<protein>
    <submittedName>
        <fullName evidence="10">Uncharacterized protein</fullName>
    </submittedName>
</protein>
<dbReference type="EMBL" id="JALLBG020000312">
    <property type="protein sequence ID" value="KAL3756199.1"/>
    <property type="molecule type" value="Genomic_DNA"/>
</dbReference>
<feature type="region of interest" description="Disordered" evidence="6">
    <location>
        <begin position="499"/>
        <end position="518"/>
    </location>
</feature>
<dbReference type="Pfam" id="PF03815">
    <property type="entry name" value="LCCL"/>
    <property type="match status" value="1"/>
</dbReference>
<keyword evidence="4" id="KW-0245">EGF-like domain</keyword>
<feature type="signal peptide" evidence="7">
    <location>
        <begin position="1"/>
        <end position="18"/>
    </location>
</feature>
<dbReference type="PROSITE" id="PS51125">
    <property type="entry name" value="NHL"/>
    <property type="match status" value="1"/>
</dbReference>
<feature type="disulfide bond" evidence="4">
    <location>
        <begin position="935"/>
        <end position="945"/>
    </location>
</feature>
<reference evidence="10 11" key="1">
    <citation type="submission" date="2024-10" db="EMBL/GenBank/DDBJ databases">
        <title>Updated reference genomes for cyclostephanoid diatoms.</title>
        <authorList>
            <person name="Roberts W.R."/>
            <person name="Alverson A.J."/>
        </authorList>
    </citation>
    <scope>NUCLEOTIDE SEQUENCE [LARGE SCALE GENOMIC DNA]</scope>
    <source>
        <strain evidence="10 11">AJA232-27</strain>
    </source>
</reference>
<keyword evidence="1 7" id="KW-0732">Signal</keyword>
<evidence type="ECO:0000256" key="3">
    <source>
        <dbReference type="ARBA" id="ARBA00023157"/>
    </source>
</evidence>
<dbReference type="InterPro" id="IPR011042">
    <property type="entry name" value="6-blade_b-propeller_TolB-like"/>
</dbReference>
<feature type="disulfide bond" evidence="4">
    <location>
        <begin position="953"/>
        <end position="962"/>
    </location>
</feature>
<dbReference type="SUPFAM" id="SSF69848">
    <property type="entry name" value="LCCL domain"/>
    <property type="match status" value="1"/>
</dbReference>
<dbReference type="Gene3D" id="2.120.10.30">
    <property type="entry name" value="TolB, C-terminal domain"/>
    <property type="match status" value="3"/>
</dbReference>
<name>A0ABD3LWS6_9STRA</name>
<dbReference type="InterPro" id="IPR000742">
    <property type="entry name" value="EGF"/>
</dbReference>
<keyword evidence="3 4" id="KW-1015">Disulfide bond</keyword>
<dbReference type="InterPro" id="IPR001258">
    <property type="entry name" value="NHL_repeat"/>
</dbReference>
<dbReference type="PROSITE" id="PS50820">
    <property type="entry name" value="LCCL"/>
    <property type="match status" value="1"/>
</dbReference>
<sequence length="2096" mass="231596">MISTLGCLLTISARRSLAMQITRPWTTQHWCKSVIKPEWPFAYSKYHEQKEETKGRVSTNRQDVRHECDVRGVQSKCHICADFACGPNGNNNQTCHFQLQGVAWEDMSVNIPTITDVPWSVNGSHRYDFGGSSTTHVCMYLSGTPPCQSSFGEDYSHCELRCWGHGNSMSGANSTATQVTAMNGDDLDGIWPNHRVDSLRGVNSTPWLMHSPTMGWNYPAFSEGNEIPHNPAVGGRYSFNPQGYVFTMAGSPNGEDGFLDGQGSDARFRHPEGVAVDHDGYVYVADTGNHAIRMISPSGRVHTIAGTGSPGNEDGLASDGAQFSSPTDIAVWRDWAWWPYANPIDPDSFLYRNGNGTLSLFVADAGNHRIRKITGDIEFDPIHGEKIWINVKVECFSGRCGMTPEPGYANGDKMQSRFDSPLGIDVSSVGHVFVADTNNKLVRMIDQFGTVTTIAESGSDFNYPSDVSLTSAEDAVVVTDRHAIHSVNLSDGSVTKLAGGDFEGDRDGDGAESTLNNPTSITATGDGVFYVADSSSCRIRRVSSMLTFAPQISCDDSLAFITRPNGCSSYINPIDEHGLTTTSVEGNIHFNYQFRDSYDIDLGQDSIGRSIKNCVGSPPMSRLDKRRWRDFIASDSFTFNHVVDDNSTHIREDPNDGTRITVRCSANCSNNGPVIFVTTNTTGATKFYSEETPICSAALHEGILDDSGIFEVTIVSESQIGSDIGETRQYYMISIMKQEMRLQTIAGAPASQQQQPCGYRDSFPPQNSKFNRPSGLGAYGNMSLDDALHLIYISDRGNNIIRGMSATCSFRCENNGRCIGPDQCQCPLGWSGIDCTKPLCQESCGPRELCVAPNTCHCIPGYHGDDCLQANCAQKCVNGQCSAPDVCTCDSGWFDPNCTTPVCEQTCGNGGDCTGPNSCTCQRGYTGNDCRTPVCEQSCSNGGWCVAPNSCQCPPGYSGFDCSMPICHQGFFVPFHELPKWMIDSTTKSYWLEYQPCNFTSWCEETGGFDCAQTDRKSTPAIPDFGTKTRYSTDSKQQTVKCFMIELHKVAVSHFQYLSSMDNSTTPHFRYSPNSPYDWLSTIRLPWNAFDSPEPHLTPPYKHQIDRQIALATYVNLTQGAFMCANDGTCMAPDVCACAEGWIGFDCRVPVCEQGFYEPEQESFVKGVKSDQDFATFKSFLDPRRTYDLDSSRSFSSNPDLSVWVEQFQNESFVLRQSKVVNGTRYLALHGRQFQGGYECSIRSVSQWENYRSSFIFYHPNYYSRYMDEKVEGDGLIYTHWKGMNFPPTHRKSAKLMKYGDEFLKNITNRTANKYMYTDVGYMADGIWVATGAKWSKGHCIVEFERRCGDDSNNSSVILVQDTDESYRPRIAYDDKRATITGRWFASKADVCVDQVVRGCFNNGTCVAPNSCMCSAGWSGLDCSIPVCEQTCLHNGNCTHPNTCTCERGWSGADCSLAVCAQECIHGKCVAPDTCKCDQWESRLRDSRVGGGVPLFQKANGDPQVTGYTGYDCNTPICVQAEKFSLYANQSVSNLGERSHLPGKNDMAALKHVRTFQRGCGWDVLDTGCCFGVNDGAYTCFRCEKLIVSAHNATCSSGAVKEWTFSDSSDVPVSFKRAGGDILMCGPTSEAINTSSSNAAITTSNRFLCNILQWEQGDFIDDADLTNEPGVGSDFGLKSGRHIRVNYNNYYRSDTSQKWFKGQEIQGEGKYDCWNEGSCVAPDTCSCKDGYGGFDCATPLCRHKQNSGDIVGCMNGVCVAKDTCQCFQQESVLWRVHPNNERGLTGWTGADCSMPMCTQGYYDHLCNSSTTTANEGCFRCANGGNCIGPDLCQCAEGWSGYDCRTPVCKAVATPLIRAQLMTSDEGKIRIFEDDPCGMNGFSTLINSSERILFRTTVFVVRVYSHSFHQLCLLLLRATRSMFTPEQGTYNAELCKKVGGKHCQRPFSDPLRRSRNVLAPNEVFGTSSCFSGYEGIADGNDGFSSCHLRIYEPGFAVRHTRAIISLSTLAAICLCILGPKAKHWIKLIRRKRRHRDRHDVINTQLTNMKMKSAFEYAAKNEVKKTNEADLKRQLVIDRLESVGNKIETWCYAQIPAP</sequence>
<dbReference type="InterPro" id="IPR050969">
    <property type="entry name" value="Dev_Signal_Modulators"/>
</dbReference>
<evidence type="ECO:0000256" key="6">
    <source>
        <dbReference type="SAM" id="MobiDB-lite"/>
    </source>
</evidence>
<evidence type="ECO:0000259" key="8">
    <source>
        <dbReference type="PROSITE" id="PS50026"/>
    </source>
</evidence>
<dbReference type="Gene3D" id="2.10.25.10">
    <property type="entry name" value="Laminin"/>
    <property type="match status" value="9"/>
</dbReference>
<feature type="chain" id="PRO_5044780388" evidence="7">
    <location>
        <begin position="19"/>
        <end position="2096"/>
    </location>
</feature>
<comment type="caution">
    <text evidence="4">Lacks conserved residue(s) required for the propagation of feature annotation.</text>
</comment>